<comment type="similarity">
    <text evidence="1">Belongs to the PPR family. PCMP-H subfamily.</text>
</comment>
<proteinExistence type="inferred from homology"/>
<evidence type="ECO:0000256" key="3">
    <source>
        <dbReference type="PROSITE-ProRule" id="PRU00708"/>
    </source>
</evidence>
<dbReference type="FunFam" id="1.25.40.10:FF:000031">
    <property type="entry name" value="Pentatricopeptide repeat-containing protein mitochondrial"/>
    <property type="match status" value="1"/>
</dbReference>
<dbReference type="NCBIfam" id="TIGR00756">
    <property type="entry name" value="PPR"/>
    <property type="match status" value="4"/>
</dbReference>
<gene>
    <name evidence="5" type="ORF">TIFTF001_000002</name>
</gene>
<dbReference type="GO" id="GO:0009451">
    <property type="term" value="P:RNA modification"/>
    <property type="evidence" value="ECO:0007669"/>
    <property type="project" value="InterPro"/>
</dbReference>
<dbReference type="AlphaFoldDB" id="A0AA87Z7R1"/>
<dbReference type="InterPro" id="IPR046848">
    <property type="entry name" value="E_motif"/>
</dbReference>
<feature type="domain" description="DYW" evidence="4">
    <location>
        <begin position="435"/>
        <end position="526"/>
    </location>
</feature>
<evidence type="ECO:0000256" key="1">
    <source>
        <dbReference type="ARBA" id="ARBA00006643"/>
    </source>
</evidence>
<dbReference type="InterPro" id="IPR046960">
    <property type="entry name" value="PPR_At4g14850-like_plant"/>
</dbReference>
<evidence type="ECO:0000259" key="4">
    <source>
        <dbReference type="Pfam" id="PF14432"/>
    </source>
</evidence>
<dbReference type="InterPro" id="IPR032867">
    <property type="entry name" value="DYW_dom"/>
</dbReference>
<dbReference type="PROSITE" id="PS51375">
    <property type="entry name" value="PPR"/>
    <property type="match status" value="4"/>
</dbReference>
<keyword evidence="2" id="KW-0677">Repeat</keyword>
<name>A0AA87Z7R1_FICCA</name>
<dbReference type="PANTHER" id="PTHR47926">
    <property type="entry name" value="PENTATRICOPEPTIDE REPEAT-CONTAINING PROTEIN"/>
    <property type="match status" value="1"/>
</dbReference>
<dbReference type="GO" id="GO:0003723">
    <property type="term" value="F:RNA binding"/>
    <property type="evidence" value="ECO:0007669"/>
    <property type="project" value="InterPro"/>
</dbReference>
<dbReference type="Gene3D" id="1.25.40.10">
    <property type="entry name" value="Tetratricopeptide repeat domain"/>
    <property type="match status" value="2"/>
</dbReference>
<evidence type="ECO:0000256" key="2">
    <source>
        <dbReference type="ARBA" id="ARBA00022737"/>
    </source>
</evidence>
<sequence>MVSARKVFDEMPERNRVSWNAMIVGFLRNEFYEQGVEFFREVVRESSVSPDQVSVSSVLSACANMGAVEFGREVHGVVVKHGLETLAYVKNSLMDMYSKCRCFDHTIKLFRIMGDKDRDIVSWNVVTSGCVTNHNFEDACNYFWVMRKEGIRPDEASYSSVLSASASLAALDQGTLIHDQIIKSGFMRSSCVTSSLITMYSKCGNLIDACCVFEENEDRNVVCWTAMIAAYQQHGCVNQVFESFREMLGEGVKPNYITFVSVLSACSHAGLVEEGFELFNSMTKTHGIIPGHEHSACIVDLLGRAGRLDEARRFIESMPIIPHSSIWGALLGACRNHNNLEMGREVAEKLFYLEPNNPGNYVLLSNIYTNNGRLKEADEVRRLMGLNGVRKEPGCSWIDVKNKSIVFTAQDKSHSRTDEIYEILRKLEELIESEGYVSETQFPNGIVEASRENSLWYHSEKLALAFGILTLPVKAPIRIKKNLRTCQHCHTVLKFASCIFGREIVVRDINRFHRFTNGSCSCGDYW</sequence>
<comment type="caution">
    <text evidence="5">The sequence shown here is derived from an EMBL/GenBank/DDBJ whole genome shotgun (WGS) entry which is preliminary data.</text>
</comment>
<reference evidence="5" key="1">
    <citation type="submission" date="2023-07" db="EMBL/GenBank/DDBJ databases">
        <title>draft genome sequence of fig (Ficus carica).</title>
        <authorList>
            <person name="Takahashi T."/>
            <person name="Nishimura K."/>
        </authorList>
    </citation>
    <scope>NUCLEOTIDE SEQUENCE</scope>
</reference>
<feature type="repeat" description="PPR" evidence="3">
    <location>
        <begin position="220"/>
        <end position="254"/>
    </location>
</feature>
<dbReference type="InterPro" id="IPR002885">
    <property type="entry name" value="PPR_rpt"/>
</dbReference>
<protein>
    <recommendedName>
        <fullName evidence="4">DYW domain-containing protein</fullName>
    </recommendedName>
</protein>
<dbReference type="Pfam" id="PF13041">
    <property type="entry name" value="PPR_2"/>
    <property type="match status" value="2"/>
</dbReference>
<feature type="repeat" description="PPR" evidence="3">
    <location>
        <begin position="255"/>
        <end position="290"/>
    </location>
</feature>
<dbReference type="GO" id="GO:0008270">
    <property type="term" value="F:zinc ion binding"/>
    <property type="evidence" value="ECO:0007669"/>
    <property type="project" value="InterPro"/>
</dbReference>
<dbReference type="Proteomes" id="UP001187192">
    <property type="component" value="Unassembled WGS sequence"/>
</dbReference>
<dbReference type="FunFam" id="1.25.40.10:FF:000366">
    <property type="entry name" value="Pentatricopeptide (PPR) repeat-containing protein"/>
    <property type="match status" value="1"/>
</dbReference>
<dbReference type="EMBL" id="BTGU01000001">
    <property type="protein sequence ID" value="GMN23131.1"/>
    <property type="molecule type" value="Genomic_DNA"/>
</dbReference>
<feature type="repeat" description="PPR" evidence="3">
    <location>
        <begin position="119"/>
        <end position="153"/>
    </location>
</feature>
<dbReference type="FunFam" id="1.25.40.10:FF:000382">
    <property type="entry name" value="Pentatricopeptide repeat-containing protein"/>
    <property type="match status" value="1"/>
</dbReference>
<accession>A0AA87Z7R1</accession>
<evidence type="ECO:0000313" key="5">
    <source>
        <dbReference type="EMBL" id="GMN23131.1"/>
    </source>
</evidence>
<feature type="repeat" description="PPR" evidence="3">
    <location>
        <begin position="15"/>
        <end position="50"/>
    </location>
</feature>
<organism evidence="5 6">
    <name type="scientific">Ficus carica</name>
    <name type="common">Common fig</name>
    <dbReference type="NCBI Taxonomy" id="3494"/>
    <lineage>
        <taxon>Eukaryota</taxon>
        <taxon>Viridiplantae</taxon>
        <taxon>Streptophyta</taxon>
        <taxon>Embryophyta</taxon>
        <taxon>Tracheophyta</taxon>
        <taxon>Spermatophyta</taxon>
        <taxon>Magnoliopsida</taxon>
        <taxon>eudicotyledons</taxon>
        <taxon>Gunneridae</taxon>
        <taxon>Pentapetalae</taxon>
        <taxon>rosids</taxon>
        <taxon>fabids</taxon>
        <taxon>Rosales</taxon>
        <taxon>Moraceae</taxon>
        <taxon>Ficeae</taxon>
        <taxon>Ficus</taxon>
    </lineage>
</organism>
<dbReference type="Pfam" id="PF01535">
    <property type="entry name" value="PPR"/>
    <property type="match status" value="3"/>
</dbReference>
<dbReference type="PANTHER" id="PTHR47926:SF418">
    <property type="entry name" value="(WILD MALAYSIAN BANANA) HYPOTHETICAL PROTEIN"/>
    <property type="match status" value="1"/>
</dbReference>
<evidence type="ECO:0000313" key="6">
    <source>
        <dbReference type="Proteomes" id="UP001187192"/>
    </source>
</evidence>
<keyword evidence="6" id="KW-1185">Reference proteome</keyword>
<dbReference type="InterPro" id="IPR011990">
    <property type="entry name" value="TPR-like_helical_dom_sf"/>
</dbReference>
<dbReference type="Pfam" id="PF14432">
    <property type="entry name" value="DYW_deaminase"/>
    <property type="match status" value="1"/>
</dbReference>
<dbReference type="Pfam" id="PF20431">
    <property type="entry name" value="E_motif"/>
    <property type="match status" value="1"/>
</dbReference>